<evidence type="ECO:0000313" key="2">
    <source>
        <dbReference type="EMBL" id="TQV92268.1"/>
    </source>
</evidence>
<feature type="chain" id="PRO_5021825865" evidence="1">
    <location>
        <begin position="23"/>
        <end position="309"/>
    </location>
</feature>
<name>A0A545US15_9HYPO</name>
<proteinExistence type="predicted"/>
<keyword evidence="1" id="KW-0732">Signal</keyword>
<evidence type="ECO:0000313" key="3">
    <source>
        <dbReference type="Proteomes" id="UP000315783"/>
    </source>
</evidence>
<sequence>MRLRICIHWIVSAISLLGYVEADEATHSREKMTLYVIYDSLCDVYGADAQKMIYAQNPKHPWLRRRNMGTGVDKRFQYPEFMARADGSNMLPAEINWNIRSPLDVGIDDAIDDLAKNQIGGGTMKVGEVSPDLEGWKPPTNDPLKKDFTELFERALEKWRQLSTDPHYNTLLGKNRKAVTTLLISQIFHSRREETMNWVAKDLQKKYPNVVAPETPSSVPGRDPYKKINIEASLAAYTDANGRFTGAFGKDFSDRAAFISFVDENGKPPVGAVGDDVPSTSSGQHWRILQTWKKAYGFNLMSPATAKWG</sequence>
<evidence type="ECO:0000256" key="1">
    <source>
        <dbReference type="SAM" id="SignalP"/>
    </source>
</evidence>
<gene>
    <name evidence="2" type="ORF">IF1G_08786</name>
</gene>
<dbReference type="AlphaFoldDB" id="A0A545US15"/>
<dbReference type="Proteomes" id="UP000315783">
    <property type="component" value="Unassembled WGS sequence"/>
</dbReference>
<accession>A0A545US15</accession>
<protein>
    <submittedName>
        <fullName evidence="2">Uncharacterized protein</fullName>
    </submittedName>
</protein>
<comment type="caution">
    <text evidence="2">The sequence shown here is derived from an EMBL/GenBank/DDBJ whole genome shotgun (WGS) entry which is preliminary data.</text>
</comment>
<keyword evidence="3" id="KW-1185">Reference proteome</keyword>
<dbReference type="EMBL" id="SPUK01000015">
    <property type="protein sequence ID" value="TQV92268.1"/>
    <property type="molecule type" value="Genomic_DNA"/>
</dbReference>
<feature type="signal peptide" evidence="1">
    <location>
        <begin position="1"/>
        <end position="22"/>
    </location>
</feature>
<reference evidence="2 3" key="1">
    <citation type="journal article" date="2019" name="Appl. Microbiol. Biotechnol.">
        <title>Genome sequence of Isaria javanica and comparative genome analysis insights into family S53 peptidase evolution in fungal entomopathogens.</title>
        <authorList>
            <person name="Lin R."/>
            <person name="Zhang X."/>
            <person name="Xin B."/>
            <person name="Zou M."/>
            <person name="Gao Y."/>
            <person name="Qin F."/>
            <person name="Hu Q."/>
            <person name="Xie B."/>
            <person name="Cheng X."/>
        </authorList>
    </citation>
    <scope>NUCLEOTIDE SEQUENCE [LARGE SCALE GENOMIC DNA]</scope>
    <source>
        <strain evidence="2 3">IJ1G</strain>
    </source>
</reference>
<organism evidence="2 3">
    <name type="scientific">Cordyceps javanica</name>
    <dbReference type="NCBI Taxonomy" id="43265"/>
    <lineage>
        <taxon>Eukaryota</taxon>
        <taxon>Fungi</taxon>
        <taxon>Dikarya</taxon>
        <taxon>Ascomycota</taxon>
        <taxon>Pezizomycotina</taxon>
        <taxon>Sordariomycetes</taxon>
        <taxon>Hypocreomycetidae</taxon>
        <taxon>Hypocreales</taxon>
        <taxon>Cordycipitaceae</taxon>
        <taxon>Cordyceps</taxon>
    </lineage>
</organism>